<dbReference type="AlphaFoldDB" id="A0A164TY84"/>
<dbReference type="Proteomes" id="UP000076722">
    <property type="component" value="Unassembled WGS sequence"/>
</dbReference>
<evidence type="ECO:0000313" key="2">
    <source>
        <dbReference type="Proteomes" id="UP000076722"/>
    </source>
</evidence>
<accession>A0A164TY84</accession>
<reference evidence="1 2" key="1">
    <citation type="journal article" date="2016" name="Mol. Biol. Evol.">
        <title>Comparative Genomics of Early-Diverging Mushroom-Forming Fungi Provides Insights into the Origins of Lignocellulose Decay Capabilities.</title>
        <authorList>
            <person name="Nagy L.G."/>
            <person name="Riley R."/>
            <person name="Tritt A."/>
            <person name="Adam C."/>
            <person name="Daum C."/>
            <person name="Floudas D."/>
            <person name="Sun H."/>
            <person name="Yadav J.S."/>
            <person name="Pangilinan J."/>
            <person name="Larsson K.H."/>
            <person name="Matsuura K."/>
            <person name="Barry K."/>
            <person name="Labutti K."/>
            <person name="Kuo R."/>
            <person name="Ohm R.A."/>
            <person name="Bhattacharya S.S."/>
            <person name="Shirouzu T."/>
            <person name="Yoshinaga Y."/>
            <person name="Martin F.M."/>
            <person name="Grigoriev I.V."/>
            <person name="Hibbett D.S."/>
        </authorList>
    </citation>
    <scope>NUCLEOTIDE SEQUENCE [LARGE SCALE GENOMIC DNA]</scope>
    <source>
        <strain evidence="1 2">HHB9708</strain>
    </source>
</reference>
<proteinExistence type="predicted"/>
<dbReference type="EMBL" id="KV419409">
    <property type="protein sequence ID" value="KZS92743.1"/>
    <property type="molecule type" value="Genomic_DNA"/>
</dbReference>
<dbReference type="STRING" id="1314777.A0A164TY84"/>
<gene>
    <name evidence="1" type="ORF">SISNIDRAFT_509844</name>
</gene>
<dbReference type="OrthoDB" id="5227693at2759"/>
<name>A0A164TY84_9AGAM</name>
<organism evidence="1 2">
    <name type="scientific">Sistotremastrum niveocremeum HHB9708</name>
    <dbReference type="NCBI Taxonomy" id="1314777"/>
    <lineage>
        <taxon>Eukaryota</taxon>
        <taxon>Fungi</taxon>
        <taxon>Dikarya</taxon>
        <taxon>Basidiomycota</taxon>
        <taxon>Agaricomycotina</taxon>
        <taxon>Agaricomycetes</taxon>
        <taxon>Sistotremastrales</taxon>
        <taxon>Sistotremastraceae</taxon>
        <taxon>Sertulicium</taxon>
        <taxon>Sertulicium niveocremeum</taxon>
    </lineage>
</organism>
<protein>
    <submittedName>
        <fullName evidence="1">Uncharacterized protein</fullName>
    </submittedName>
</protein>
<evidence type="ECO:0000313" key="1">
    <source>
        <dbReference type="EMBL" id="KZS92743.1"/>
    </source>
</evidence>
<keyword evidence="2" id="KW-1185">Reference proteome</keyword>
<sequence length="560" mass="63118">MVDAVSATALVVSFIAFLVAIMQVTQQYAATAYDYRKCSKKTIGAWAKHTHRKWIWSEVRFEITFSTPRISLAPRPSPYTSPFPSLDEDLPQLINIEQSYQKRQYCYVHQDTSRRKDKEWYDLGARPWFLRATGTIPEAKCSWVSLLQATALSDLSFTLSSRASSYDYVPDGISRPLASMDQRSFLTLMSLYRINWRDRGSDAIFAGASDLAEVTTREITNFGRTYHFNPRETDHSEFILNDTDPQEAGVKYYITSERARAAMFNCFQLGFATLLTHTSDEVASSLKDANVDDDAAEYVGGCYSANGGWSPGLAEAVASWGYASMPKCIDEKNDTFKSIFSAIPTVASFGDPPIIAMLCNDNIGDIGTPSSDPSNLPIWEISTWARKYFSSRPNIRDLVLPQLRWASQLGSANVCHLTVPWHKALDALPGIVALDEELDKHLLQHLDHDGCRQFKLDMLDAQVKYQCRIFPDASAAAGEGRHWMEKIDLIAAQNGHKIVGDIKGYFENSEQRAREVLMNRWMRGVLWVIHNGNPPEKGIRELECSLSSRWLYDTTTIYVA</sequence>